<organism evidence="1 2">
    <name type="scientific">Protopolystoma xenopodis</name>
    <dbReference type="NCBI Taxonomy" id="117903"/>
    <lineage>
        <taxon>Eukaryota</taxon>
        <taxon>Metazoa</taxon>
        <taxon>Spiralia</taxon>
        <taxon>Lophotrochozoa</taxon>
        <taxon>Platyhelminthes</taxon>
        <taxon>Monogenea</taxon>
        <taxon>Polyopisthocotylea</taxon>
        <taxon>Polystomatidea</taxon>
        <taxon>Polystomatidae</taxon>
        <taxon>Protopolystoma</taxon>
    </lineage>
</organism>
<protein>
    <submittedName>
        <fullName evidence="1">Uncharacterized protein</fullName>
    </submittedName>
</protein>
<dbReference type="AlphaFoldDB" id="A0A3S5CFL7"/>
<comment type="caution">
    <text evidence="1">The sequence shown here is derived from an EMBL/GenBank/DDBJ whole genome shotgun (WGS) entry which is preliminary data.</text>
</comment>
<reference evidence="1" key="1">
    <citation type="submission" date="2018-11" db="EMBL/GenBank/DDBJ databases">
        <authorList>
            <consortium name="Pathogen Informatics"/>
        </authorList>
    </citation>
    <scope>NUCLEOTIDE SEQUENCE</scope>
</reference>
<proteinExistence type="predicted"/>
<accession>A0A3S5CFL7</accession>
<dbReference type="EMBL" id="CAAALY010031324">
    <property type="protein sequence ID" value="VEL17152.1"/>
    <property type="molecule type" value="Genomic_DNA"/>
</dbReference>
<name>A0A3S5CFL7_9PLAT</name>
<evidence type="ECO:0000313" key="2">
    <source>
        <dbReference type="Proteomes" id="UP000784294"/>
    </source>
</evidence>
<dbReference type="Proteomes" id="UP000784294">
    <property type="component" value="Unassembled WGS sequence"/>
</dbReference>
<gene>
    <name evidence="1" type="ORF">PXEA_LOCUS10592</name>
</gene>
<keyword evidence="2" id="KW-1185">Reference proteome</keyword>
<evidence type="ECO:0000313" key="1">
    <source>
        <dbReference type="EMBL" id="VEL17152.1"/>
    </source>
</evidence>
<sequence length="82" mass="9407">MSYSVSQCKELRKYELALLPHRSECAWEFKNFSSIQLAFISIVSLQNFLSVRLRPLNSLSGLFFVQGQGKTLNIEPLLRNCP</sequence>